<dbReference type="FunFam" id="3.20.20.10:FF:000039">
    <property type="entry name" value="Ornithine decarboxylase"/>
    <property type="match status" value="1"/>
</dbReference>
<dbReference type="InterPro" id="IPR009006">
    <property type="entry name" value="Ala_racemase/Decarboxylase_C"/>
</dbReference>
<evidence type="ECO:0000313" key="11">
    <source>
        <dbReference type="EMBL" id="EAL49727.1"/>
    </source>
</evidence>
<feature type="domain" description="Orn/DAP/Arg decarboxylase 2 N-terminal" evidence="10">
    <location>
        <begin position="36"/>
        <end position="263"/>
    </location>
</feature>
<dbReference type="KEGG" id="ehi:EHI_100430"/>
<dbReference type="Pfam" id="PF02784">
    <property type="entry name" value="Orn_Arg_deC_N"/>
    <property type="match status" value="1"/>
</dbReference>
<comment type="similarity">
    <text evidence="2">Belongs to the Orn/Lys/Arg decarboxylase class-II family.</text>
</comment>
<gene>
    <name evidence="11" type="ORF">EHI_100430</name>
</gene>
<dbReference type="GeneID" id="3409429"/>
<dbReference type="CDD" id="cd00622">
    <property type="entry name" value="PLPDE_III_ODC"/>
    <property type="match status" value="1"/>
</dbReference>
<dbReference type="SUPFAM" id="SSF50621">
    <property type="entry name" value="Alanine racemase C-terminal domain-like"/>
    <property type="match status" value="1"/>
</dbReference>
<evidence type="ECO:0000256" key="8">
    <source>
        <dbReference type="ARBA" id="ARBA00049127"/>
    </source>
</evidence>
<evidence type="ECO:0000256" key="6">
    <source>
        <dbReference type="ARBA" id="ARBA00034138"/>
    </source>
</evidence>
<reference evidence="11" key="2">
    <citation type="submission" date="2007-03" db="EMBL/GenBank/DDBJ databases">
        <authorList>
            <person name="Lorenzi H."/>
            <person name="Amedeo P."/>
            <person name="Inman J."/>
            <person name="Schobel S."/>
            <person name="Caler E."/>
        </authorList>
    </citation>
    <scope>GENOME REANNOTATION</scope>
    <source>
        <strain evidence="11">HM-1:IMSS</strain>
    </source>
</reference>
<evidence type="ECO:0000256" key="7">
    <source>
        <dbReference type="ARBA" id="ARBA00046672"/>
    </source>
</evidence>
<evidence type="ECO:0000259" key="10">
    <source>
        <dbReference type="Pfam" id="PF02784"/>
    </source>
</evidence>
<dbReference type="InterPro" id="IPR000183">
    <property type="entry name" value="Orn/DAP/Arg_de-COase"/>
</dbReference>
<dbReference type="HOGENOM" id="CLU_026444_1_1_1"/>
<evidence type="ECO:0000256" key="2">
    <source>
        <dbReference type="ARBA" id="ARBA00008872"/>
    </source>
</evidence>
<dbReference type="PANTHER" id="PTHR11482">
    <property type="entry name" value="ARGININE/DIAMINOPIMELATE/ORNITHINE DECARBOXYLASE"/>
    <property type="match status" value="1"/>
</dbReference>
<dbReference type="GO" id="GO:0033387">
    <property type="term" value="P:putrescine biosynthetic process from arginine, via ornithine"/>
    <property type="evidence" value="ECO:0000318"/>
    <property type="project" value="GO_Central"/>
</dbReference>
<dbReference type="RefSeq" id="XP_655113.1">
    <property type="nucleotide sequence ID" value="XM_650021.1"/>
</dbReference>
<evidence type="ECO:0000256" key="5">
    <source>
        <dbReference type="ARBA" id="ARBA00034115"/>
    </source>
</evidence>
<comment type="subunit">
    <text evidence="7">Homodimer. Only the dimer is catalytically active, as the active sites are constructed of residues from both monomers.</text>
</comment>
<dbReference type="InterPro" id="IPR002433">
    <property type="entry name" value="Orn_de-COase"/>
</dbReference>
<organism evidence="11 12">
    <name type="scientific">Entamoeba histolytica (strain ATCC 30459 / HM-1:IMSS / ABRM)</name>
    <dbReference type="NCBI Taxonomy" id="294381"/>
    <lineage>
        <taxon>Eukaryota</taxon>
        <taxon>Amoebozoa</taxon>
        <taxon>Evosea</taxon>
        <taxon>Archamoebae</taxon>
        <taxon>Mastigamoebida</taxon>
        <taxon>Entamoebidae</taxon>
        <taxon>Entamoeba</taxon>
    </lineage>
</organism>
<dbReference type="GO" id="GO:0005737">
    <property type="term" value="C:cytoplasm"/>
    <property type="evidence" value="ECO:0000318"/>
    <property type="project" value="GO_Central"/>
</dbReference>
<evidence type="ECO:0000256" key="3">
    <source>
        <dbReference type="ARBA" id="ARBA00022898"/>
    </source>
</evidence>
<comment type="catalytic activity">
    <reaction evidence="8">
        <text>L-ornithine + H(+) = putrescine + CO2</text>
        <dbReference type="Rhea" id="RHEA:22964"/>
        <dbReference type="ChEBI" id="CHEBI:15378"/>
        <dbReference type="ChEBI" id="CHEBI:16526"/>
        <dbReference type="ChEBI" id="CHEBI:46911"/>
        <dbReference type="ChEBI" id="CHEBI:326268"/>
        <dbReference type="EC" id="4.1.1.17"/>
    </reaction>
</comment>
<protein>
    <recommendedName>
        <fullName evidence="6">ornithine decarboxylase</fullName>
        <ecNumber evidence="6">4.1.1.17</ecNumber>
    </recommendedName>
</protein>
<evidence type="ECO:0000256" key="4">
    <source>
        <dbReference type="ARBA" id="ARBA00023239"/>
    </source>
</evidence>
<evidence type="ECO:0000256" key="9">
    <source>
        <dbReference type="PIRSR" id="PIRSR600183-50"/>
    </source>
</evidence>
<dbReference type="EMBL" id="DS571201">
    <property type="protein sequence ID" value="EAL49727.1"/>
    <property type="molecule type" value="Genomic_DNA"/>
</dbReference>
<dbReference type="InterPro" id="IPR022644">
    <property type="entry name" value="De-COase2_N"/>
</dbReference>
<dbReference type="PRINTS" id="PR01179">
    <property type="entry name" value="ODADCRBXLASE"/>
</dbReference>
<name>A0A8U0WPI9_ENTH1</name>
<feature type="modified residue" description="N6-(pyridoxal phosphate)lysine" evidence="9">
    <location>
        <position position="57"/>
    </location>
</feature>
<dbReference type="SUPFAM" id="SSF51419">
    <property type="entry name" value="PLP-binding barrel"/>
    <property type="match status" value="1"/>
</dbReference>
<dbReference type="GO" id="GO:0004586">
    <property type="term" value="F:ornithine decarboxylase activity"/>
    <property type="evidence" value="ECO:0000318"/>
    <property type="project" value="GO_Central"/>
</dbReference>
<dbReference type="PDBsum" id="4AIB"/>
<dbReference type="Gene3D" id="2.40.37.10">
    <property type="entry name" value="Lyase, Ornithine Decarboxylase, Chain A, domain 1"/>
    <property type="match status" value="1"/>
</dbReference>
<dbReference type="PROSITE" id="PS00879">
    <property type="entry name" value="ODR_DC_2_2"/>
    <property type="match status" value="1"/>
</dbReference>
<dbReference type="PROSITE" id="PS00878">
    <property type="entry name" value="ODR_DC_2_1"/>
    <property type="match status" value="1"/>
</dbReference>
<dbReference type="SMR" id="A0A8U0WPI9"/>
<dbReference type="InterPro" id="IPR029066">
    <property type="entry name" value="PLP-binding_barrel"/>
</dbReference>
<dbReference type="AlphaFoldDB" id="A0A8U0WPI9"/>
<evidence type="ECO:0000313" key="12">
    <source>
        <dbReference type="Proteomes" id="UP000001926"/>
    </source>
</evidence>
<dbReference type="PRINTS" id="PR01182">
    <property type="entry name" value="ORNDCRBXLASE"/>
</dbReference>
<comment type="cofactor">
    <cofactor evidence="1 9">
        <name>pyridoxal 5'-phosphate</name>
        <dbReference type="ChEBI" id="CHEBI:597326"/>
    </cofactor>
</comment>
<dbReference type="Proteomes" id="UP000001926">
    <property type="component" value="Partially assembled WGS sequence"/>
</dbReference>
<accession>A0A8U0WPI9</accession>
<sequence length="413" mass="46432">MKQTSLEVKEFALNLISQFEPENQPLGFWIFDTEGVEKAVERWKKNMPTVRPCFAVKCNPEPHLVKLLGELGCGFDCASLNEIKEVLDLGFNPEDITYSQTFKPYNQLIEASHLGINHTIVDSIDEVQKIAKYAPKMGIMIRIMENDTSAGHVFGEKFGLHDDEVEIVLKEIKDKGLNLDGVHFHVGSDSHNSEVFTKALTKARNTVTLAEQFGMKPYLIDIGGGFSQVAPFEEFAATIEKTIKELEFPERTRFIAEPGRYMASNAFHLVSSLHGKRVRIQNGKKQIEYTSGDGLHGSFGCCIWFEKQKSCECITQKVNENTKMYESIIYGPSCNGSDKVATQELPEMEPGKDWLLFPNMGAYTISMATNFNGFEERNHVIYTLPLKSTKIIQIPKSIECNSVPSLNGIPHYA</sequence>
<dbReference type="InterPro" id="IPR022653">
    <property type="entry name" value="De-COase2_pyr-phos_BS"/>
</dbReference>
<keyword evidence="3 9" id="KW-0663">Pyridoxal phosphate</keyword>
<keyword evidence="12" id="KW-1185">Reference proteome</keyword>
<dbReference type="Gene3D" id="3.20.20.10">
    <property type="entry name" value="Alanine racemase"/>
    <property type="match status" value="1"/>
</dbReference>
<dbReference type="OrthoDB" id="5034579at2759"/>
<dbReference type="OMA" id="SFFVCDL"/>
<reference evidence="11" key="1">
    <citation type="journal article" date="2005" name="Nature">
        <title>The genome of the protist parasite Entamoeba histolytica.</title>
        <authorList>
            <person name="Loftus B."/>
            <person name="Anderson I."/>
            <person name="Davies R."/>
            <person name="Alsmark U.C."/>
            <person name="Samuelson J."/>
            <person name="Amedeo P."/>
            <person name="Roncaglia P."/>
            <person name="Berriman M."/>
            <person name="Hirt R.P."/>
            <person name="Mann B.J."/>
            <person name="Nozaki T."/>
            <person name="Suh B."/>
            <person name="Pop M."/>
            <person name="Duchene M."/>
            <person name="Ackers J."/>
            <person name="Tannich E."/>
            <person name="Leippe M."/>
            <person name="Hofer M."/>
            <person name="Bruchhaus I."/>
            <person name="Willhoeft U."/>
            <person name="Bhattacharya A."/>
            <person name="Chillingworth T."/>
            <person name="Churcher C."/>
            <person name="Hance Z."/>
            <person name="Harris B."/>
            <person name="Harris D."/>
            <person name="Jagels K."/>
            <person name="Moule S."/>
            <person name="Mungall K."/>
            <person name="Ormond D."/>
            <person name="Squares R."/>
            <person name="Whitehead S."/>
            <person name="Quail M.A."/>
            <person name="Rabbinowitsch E."/>
            <person name="Norbertczak H."/>
            <person name="Price C."/>
            <person name="Wang Z."/>
            <person name="Guillen N."/>
            <person name="Gilchrist C."/>
            <person name="Stroup S.E."/>
            <person name="Bhattacharya S."/>
            <person name="Lohia A."/>
            <person name="Foster P.G."/>
            <person name="Sicheritz-Ponten T."/>
            <person name="Weber C."/>
            <person name="Singh U."/>
            <person name="Mukherjee C."/>
            <person name="El-Sayed N.M."/>
            <person name="Petri W.A.Jr."/>
            <person name="Clark C.G."/>
            <person name="Embley T.M."/>
            <person name="Barrell B."/>
            <person name="Fraser C.M."/>
            <person name="Hall N."/>
        </authorList>
    </citation>
    <scope>NUCLEOTIDE SEQUENCE [LARGE SCALE GENOMIC DNA]</scope>
    <source>
        <strain evidence="11">HM-1:IMSS</strain>
    </source>
</reference>
<dbReference type="InterPro" id="IPR022657">
    <property type="entry name" value="De-COase2_CS"/>
</dbReference>
<comment type="pathway">
    <text evidence="5">Amine and polyamine biosynthesis; putrescine biosynthesis via L-ornithine pathway; putrescine from L-ornithine: step 1/1.</text>
</comment>
<proteinExistence type="inferred from homology"/>
<dbReference type="EC" id="4.1.1.17" evidence="6"/>
<dbReference type="PANTHER" id="PTHR11482:SF6">
    <property type="entry name" value="ORNITHINE DECARBOXYLASE 1-RELATED"/>
    <property type="match status" value="1"/>
</dbReference>
<keyword evidence="4" id="KW-0456">Lyase</keyword>
<feature type="active site" description="Proton donor" evidence="9">
    <location>
        <position position="334"/>
    </location>
</feature>
<evidence type="ECO:0000256" key="1">
    <source>
        <dbReference type="ARBA" id="ARBA00001933"/>
    </source>
</evidence>